<dbReference type="AlphaFoldDB" id="A0A9P6YRE3"/>
<dbReference type="InterPro" id="IPR054209">
    <property type="entry name" value="DUF6916"/>
</dbReference>
<accession>A0A9P6YRE3</accession>
<evidence type="ECO:0000313" key="3">
    <source>
        <dbReference type="Proteomes" id="UP000740926"/>
    </source>
</evidence>
<name>A0A9P6YRE3_9FUNG</name>
<feature type="domain" description="DUF6916" evidence="1">
    <location>
        <begin position="19"/>
        <end position="110"/>
    </location>
</feature>
<evidence type="ECO:0000313" key="2">
    <source>
        <dbReference type="EMBL" id="KAG1558169.1"/>
    </source>
</evidence>
<evidence type="ECO:0000259" key="1">
    <source>
        <dbReference type="Pfam" id="PF21880"/>
    </source>
</evidence>
<dbReference type="Proteomes" id="UP000740926">
    <property type="component" value="Unassembled WGS sequence"/>
</dbReference>
<comment type="caution">
    <text evidence="2">The sequence shown here is derived from an EMBL/GenBank/DDBJ whole genome shotgun (WGS) entry which is preliminary data.</text>
</comment>
<protein>
    <recommendedName>
        <fullName evidence="1">DUF6916 domain-containing protein</fullName>
    </recommendedName>
</protein>
<dbReference type="EMBL" id="JAANIU010004003">
    <property type="protein sequence ID" value="KAG1558169.1"/>
    <property type="molecule type" value="Genomic_DNA"/>
</dbReference>
<sequence>MSPPRCSRHADRGRGLDLLTLEHFAGCVDETFAADLDGMRVDFVLVEARALPGARADAPRAPFSLLFRNAAPILFPQQPFPMRHARVGEVGIFLVPIAQERAGFLYQAVFT</sequence>
<dbReference type="Pfam" id="PF21880">
    <property type="entry name" value="DUF6916"/>
    <property type="match status" value="1"/>
</dbReference>
<keyword evidence="3" id="KW-1185">Reference proteome</keyword>
<reference evidence="2 3" key="1">
    <citation type="journal article" date="2020" name="Microb. Genom.">
        <title>Genetic diversity of clinical and environmental Mucorales isolates obtained from an investigation of mucormycosis cases among solid organ transplant recipients.</title>
        <authorList>
            <person name="Nguyen M.H."/>
            <person name="Kaul D."/>
            <person name="Muto C."/>
            <person name="Cheng S.J."/>
            <person name="Richter R.A."/>
            <person name="Bruno V.M."/>
            <person name="Liu G."/>
            <person name="Beyhan S."/>
            <person name="Sundermann A.J."/>
            <person name="Mounaud S."/>
            <person name="Pasculle A.W."/>
            <person name="Nierman W.C."/>
            <person name="Driscoll E."/>
            <person name="Cumbie R."/>
            <person name="Clancy C.J."/>
            <person name="Dupont C.L."/>
        </authorList>
    </citation>
    <scope>NUCLEOTIDE SEQUENCE [LARGE SCALE GENOMIC DNA]</scope>
    <source>
        <strain evidence="2 3">GL24</strain>
    </source>
</reference>
<proteinExistence type="predicted"/>
<gene>
    <name evidence="2" type="ORF">G6F50_012537</name>
</gene>
<organism evidence="2 3">
    <name type="scientific">Rhizopus delemar</name>
    <dbReference type="NCBI Taxonomy" id="936053"/>
    <lineage>
        <taxon>Eukaryota</taxon>
        <taxon>Fungi</taxon>
        <taxon>Fungi incertae sedis</taxon>
        <taxon>Mucoromycota</taxon>
        <taxon>Mucoromycotina</taxon>
        <taxon>Mucoromycetes</taxon>
        <taxon>Mucorales</taxon>
        <taxon>Mucorineae</taxon>
        <taxon>Rhizopodaceae</taxon>
        <taxon>Rhizopus</taxon>
    </lineage>
</organism>